<protein>
    <submittedName>
        <fullName evidence="1">Uncharacterized protein</fullName>
    </submittedName>
</protein>
<dbReference type="Proteomes" id="UP001153332">
    <property type="component" value="Unassembled WGS sequence"/>
</dbReference>
<sequence length="406" mass="45695">MDLPQEASLNHHQSSLGDTISLSNLTGVSSLVGVIDIPEGLPLRTDQRSIATNKFHRIVDYFKIHDTDRGPYNRPRLVNLTHEYSLTEESRDNLLRAFFKAVALSVNHDEDIDFDELRPKFFSFADFLLDNFFLPLKASAKRTPQPSPDYHSAVQEGQAAIAQGFVGTPARVATLRGECLIRDHHRCVISRSFDTREARNRFKREISTQPAKDDEGRPLLQEQRYANLEVAHILPHSLMKVNSNSQLDNSREAALRILNMFDQGVVNLIEGADIDRPSNALTLTKDLHEQFGDFQIFFEPIEDAQQPHTYRVDTFEPPPIALSMGLPVTRTFYLSETRTIDPPSPRLLAIHRAIGHILHLSSAGDYINRLLQDMDEKAIPADGSVDVGRMVQLSLSGWLDGSPTNN</sequence>
<gene>
    <name evidence="1" type="ORF">O1611_g7245</name>
</gene>
<reference evidence="1" key="1">
    <citation type="submission" date="2022-12" db="EMBL/GenBank/DDBJ databases">
        <title>Genome Sequence of Lasiodiplodia mahajangana.</title>
        <authorList>
            <person name="Buettner E."/>
        </authorList>
    </citation>
    <scope>NUCLEOTIDE SEQUENCE</scope>
    <source>
        <strain evidence="1">VT137</strain>
    </source>
</reference>
<comment type="caution">
    <text evidence="1">The sequence shown here is derived from an EMBL/GenBank/DDBJ whole genome shotgun (WGS) entry which is preliminary data.</text>
</comment>
<evidence type="ECO:0000313" key="2">
    <source>
        <dbReference type="Proteomes" id="UP001153332"/>
    </source>
</evidence>
<dbReference type="EMBL" id="JAPUUL010001877">
    <property type="protein sequence ID" value="KAJ8126391.1"/>
    <property type="molecule type" value="Genomic_DNA"/>
</dbReference>
<organism evidence="1 2">
    <name type="scientific">Lasiodiplodia mahajangana</name>
    <dbReference type="NCBI Taxonomy" id="1108764"/>
    <lineage>
        <taxon>Eukaryota</taxon>
        <taxon>Fungi</taxon>
        <taxon>Dikarya</taxon>
        <taxon>Ascomycota</taxon>
        <taxon>Pezizomycotina</taxon>
        <taxon>Dothideomycetes</taxon>
        <taxon>Dothideomycetes incertae sedis</taxon>
        <taxon>Botryosphaeriales</taxon>
        <taxon>Botryosphaeriaceae</taxon>
        <taxon>Lasiodiplodia</taxon>
    </lineage>
</organism>
<accession>A0ACC2JG48</accession>
<name>A0ACC2JG48_9PEZI</name>
<evidence type="ECO:0000313" key="1">
    <source>
        <dbReference type="EMBL" id="KAJ8126391.1"/>
    </source>
</evidence>
<proteinExistence type="predicted"/>
<keyword evidence="2" id="KW-1185">Reference proteome</keyword>